<keyword evidence="2" id="KW-0732">Signal</keyword>
<accession>A0A0D9QMU1</accession>
<dbReference type="AlphaFoldDB" id="A0A0D9QMU1"/>
<evidence type="ECO:0000313" key="4">
    <source>
        <dbReference type="Proteomes" id="UP000054561"/>
    </source>
</evidence>
<feature type="chain" id="PRO_5002344034" description="Sexual stage-specific protein" evidence="2">
    <location>
        <begin position="30"/>
        <end position="141"/>
    </location>
</feature>
<evidence type="ECO:0008006" key="5">
    <source>
        <dbReference type="Google" id="ProtNLM"/>
    </source>
</evidence>
<proteinExistence type="predicted"/>
<evidence type="ECO:0000256" key="1">
    <source>
        <dbReference type="SAM" id="Phobius"/>
    </source>
</evidence>
<feature type="signal peptide" evidence="2">
    <location>
        <begin position="1"/>
        <end position="29"/>
    </location>
</feature>
<dbReference type="Pfam" id="PF09716">
    <property type="entry name" value="ETRAMP"/>
    <property type="match status" value="1"/>
</dbReference>
<gene>
    <name evidence="3" type="ORF">AK88_01980</name>
</gene>
<dbReference type="Proteomes" id="UP000054561">
    <property type="component" value="Unassembled WGS sequence"/>
</dbReference>
<sequence>MNAKKFMTSFSLILVLCVLLNVVLVQVNANENNKTKGGKVTPASVPSGNNADINLPKKDAAQNNTPPAVAESALLELKNVAQNLEKKTATNRKIIISAALINMVVLTLLSGIIGYKTKKALKESEVETAEEVTPEPANETL</sequence>
<keyword evidence="1" id="KW-0812">Transmembrane</keyword>
<keyword evidence="1" id="KW-1133">Transmembrane helix</keyword>
<reference evidence="3 4" key="1">
    <citation type="submission" date="2014-03" db="EMBL/GenBank/DDBJ databases">
        <title>The Genome Sequence of Plasmodium fragile nilgiri.</title>
        <authorList>
            <consortium name="The Broad Institute Genomics Platform"/>
            <consortium name="The Broad Institute Genome Sequencing Center for Infectious Disease"/>
            <person name="Neafsey D."/>
            <person name="Duraisingh M."/>
            <person name="Young S.K."/>
            <person name="Zeng Q."/>
            <person name="Gargeya S."/>
            <person name="Abouelleil A."/>
            <person name="Alvarado L."/>
            <person name="Chapman S.B."/>
            <person name="Gainer-Dewar J."/>
            <person name="Goldberg J."/>
            <person name="Griggs A."/>
            <person name="Gujja S."/>
            <person name="Hansen M."/>
            <person name="Howarth C."/>
            <person name="Imamovic A."/>
            <person name="Larimer J."/>
            <person name="Pearson M."/>
            <person name="Poon T.W."/>
            <person name="Priest M."/>
            <person name="Roberts A."/>
            <person name="Saif S."/>
            <person name="Shea T."/>
            <person name="Sykes S."/>
            <person name="Wortman J."/>
            <person name="Nusbaum C."/>
            <person name="Birren B."/>
        </authorList>
    </citation>
    <scope>NUCLEOTIDE SEQUENCE [LARGE SCALE GENOMIC DNA]</scope>
    <source>
        <strain evidence="4">nilgiri</strain>
    </source>
</reference>
<keyword evidence="4" id="KW-1185">Reference proteome</keyword>
<dbReference type="OMA" id="HICMHKE"/>
<keyword evidence="1" id="KW-0472">Membrane</keyword>
<organism evidence="3 4">
    <name type="scientific">Plasmodium fragile</name>
    <dbReference type="NCBI Taxonomy" id="5857"/>
    <lineage>
        <taxon>Eukaryota</taxon>
        <taxon>Sar</taxon>
        <taxon>Alveolata</taxon>
        <taxon>Apicomplexa</taxon>
        <taxon>Aconoidasida</taxon>
        <taxon>Haemosporida</taxon>
        <taxon>Plasmodiidae</taxon>
        <taxon>Plasmodium</taxon>
        <taxon>Plasmodium (Plasmodium)</taxon>
    </lineage>
</organism>
<dbReference type="GeneID" id="24267294"/>
<feature type="transmembrane region" description="Helical" evidence="1">
    <location>
        <begin position="94"/>
        <end position="115"/>
    </location>
</feature>
<dbReference type="RefSeq" id="XP_012335038.1">
    <property type="nucleotide sequence ID" value="XM_012479615.1"/>
</dbReference>
<name>A0A0D9QMU1_PLAFR</name>
<dbReference type="EMBL" id="KQ001662">
    <property type="protein sequence ID" value="KJP88364.1"/>
    <property type="molecule type" value="Genomic_DNA"/>
</dbReference>
<dbReference type="VEuPathDB" id="PlasmoDB:AK88_01980"/>
<dbReference type="OrthoDB" id="385615at2759"/>
<evidence type="ECO:0000313" key="3">
    <source>
        <dbReference type="EMBL" id="KJP88364.1"/>
    </source>
</evidence>
<evidence type="ECO:0000256" key="2">
    <source>
        <dbReference type="SAM" id="SignalP"/>
    </source>
</evidence>
<protein>
    <recommendedName>
        <fullName evidence="5">Sexual stage-specific protein</fullName>
    </recommendedName>
</protein>